<gene>
    <name evidence="2" type="ORF">HNR23_004262</name>
</gene>
<evidence type="ECO:0000313" key="3">
    <source>
        <dbReference type="Proteomes" id="UP000546642"/>
    </source>
</evidence>
<organism evidence="2 3">
    <name type="scientific">Nocardiopsis mwathae</name>
    <dbReference type="NCBI Taxonomy" id="1472723"/>
    <lineage>
        <taxon>Bacteria</taxon>
        <taxon>Bacillati</taxon>
        <taxon>Actinomycetota</taxon>
        <taxon>Actinomycetes</taxon>
        <taxon>Streptosporangiales</taxon>
        <taxon>Nocardiopsidaceae</taxon>
        <taxon>Nocardiopsis</taxon>
    </lineage>
</organism>
<dbReference type="RefSeq" id="WP_184078093.1">
    <property type="nucleotide sequence ID" value="NZ_JACHDS010000001.1"/>
</dbReference>
<comment type="caution">
    <text evidence="2">The sequence shown here is derived from an EMBL/GenBank/DDBJ whole genome shotgun (WGS) entry which is preliminary data.</text>
</comment>
<evidence type="ECO:0000256" key="1">
    <source>
        <dbReference type="SAM" id="MobiDB-lite"/>
    </source>
</evidence>
<sequence>MKTVDMTEAEARDYVASIAEHLPSDVVMGRISLVGSGNVLTVEGGGNIALWALEDGHASRSYQLATGVVEITEWEGGYEVSRVVASSEMRSNIIEVRNVAVVSPSIRYADRRTTATSRGRQKVAADPSCSSAQHRQPSRSAVITGQPPVRGTSPGRRLYR</sequence>
<name>A0A7W9YLC3_9ACTN</name>
<dbReference type="Proteomes" id="UP000546642">
    <property type="component" value="Unassembled WGS sequence"/>
</dbReference>
<feature type="compositionally biased region" description="Polar residues" evidence="1">
    <location>
        <begin position="128"/>
        <end position="143"/>
    </location>
</feature>
<dbReference type="EMBL" id="JACHDS010000001">
    <property type="protein sequence ID" value="MBB6174202.1"/>
    <property type="molecule type" value="Genomic_DNA"/>
</dbReference>
<dbReference type="AlphaFoldDB" id="A0A7W9YLC3"/>
<protein>
    <submittedName>
        <fullName evidence="2">Uncharacterized protein</fullName>
    </submittedName>
</protein>
<keyword evidence="3" id="KW-1185">Reference proteome</keyword>
<accession>A0A7W9YLC3</accession>
<evidence type="ECO:0000313" key="2">
    <source>
        <dbReference type="EMBL" id="MBB6174202.1"/>
    </source>
</evidence>
<proteinExistence type="predicted"/>
<feature type="region of interest" description="Disordered" evidence="1">
    <location>
        <begin position="112"/>
        <end position="160"/>
    </location>
</feature>
<reference evidence="2 3" key="1">
    <citation type="submission" date="2020-08" db="EMBL/GenBank/DDBJ databases">
        <title>Sequencing the genomes of 1000 actinobacteria strains.</title>
        <authorList>
            <person name="Klenk H.-P."/>
        </authorList>
    </citation>
    <scope>NUCLEOTIDE SEQUENCE [LARGE SCALE GENOMIC DNA]</scope>
    <source>
        <strain evidence="2 3">DSM 46659</strain>
    </source>
</reference>